<dbReference type="InterPro" id="IPR045601">
    <property type="entry name" value="DUF6455"/>
</dbReference>
<reference evidence="3" key="1">
    <citation type="journal article" date="2019" name="Int. J. Syst. Evol. Microbiol.">
        <title>The Global Catalogue of Microorganisms (GCM) 10K type strain sequencing project: providing services to taxonomists for standard genome sequencing and annotation.</title>
        <authorList>
            <consortium name="The Broad Institute Genomics Platform"/>
            <consortium name="The Broad Institute Genome Sequencing Center for Infectious Disease"/>
            <person name="Wu L."/>
            <person name="Ma J."/>
        </authorList>
    </citation>
    <scope>NUCLEOTIDE SEQUENCE [LARGE SCALE GENOMIC DNA]</scope>
    <source>
        <strain evidence="3">CGMCC 1.12478</strain>
    </source>
</reference>
<dbReference type="EMBL" id="BMFC01000001">
    <property type="protein sequence ID" value="GGB93750.1"/>
    <property type="molecule type" value="Genomic_DNA"/>
</dbReference>
<comment type="caution">
    <text evidence="2">The sequence shown here is derived from an EMBL/GenBank/DDBJ whole genome shotgun (WGS) entry which is preliminary data.</text>
</comment>
<dbReference type="Pfam" id="PF20056">
    <property type="entry name" value="DUF6455"/>
    <property type="match status" value="1"/>
</dbReference>
<feature type="domain" description="DUF6455" evidence="1">
    <location>
        <begin position="6"/>
        <end position="88"/>
    </location>
</feature>
<keyword evidence="3" id="KW-1185">Reference proteome</keyword>
<evidence type="ECO:0000259" key="1">
    <source>
        <dbReference type="Pfam" id="PF20056"/>
    </source>
</evidence>
<evidence type="ECO:0000313" key="2">
    <source>
        <dbReference type="EMBL" id="GGB93750.1"/>
    </source>
</evidence>
<sequence length="89" mass="9742">MGSLVMSFTSKRDAHTQLVLGMADRQGLDLQEMILRADFSEDQFEQAVNLCLGCTQPTACKCLLNSAGPQLNLPDYCRNGALFDQLASD</sequence>
<dbReference type="Proteomes" id="UP000645462">
    <property type="component" value="Unassembled WGS sequence"/>
</dbReference>
<protein>
    <recommendedName>
        <fullName evidence="1">DUF6455 domain-containing protein</fullName>
    </recommendedName>
</protein>
<proteinExistence type="predicted"/>
<accession>A0ABQ1KBG6</accession>
<name>A0ABQ1KBG6_9RHOB</name>
<organism evidence="2 3">
    <name type="scientific">Marivita lacus</name>
    <dbReference type="NCBI Taxonomy" id="1323742"/>
    <lineage>
        <taxon>Bacteria</taxon>
        <taxon>Pseudomonadati</taxon>
        <taxon>Pseudomonadota</taxon>
        <taxon>Alphaproteobacteria</taxon>
        <taxon>Rhodobacterales</taxon>
        <taxon>Roseobacteraceae</taxon>
        <taxon>Marivita</taxon>
    </lineage>
</organism>
<evidence type="ECO:0000313" key="3">
    <source>
        <dbReference type="Proteomes" id="UP000645462"/>
    </source>
</evidence>
<gene>
    <name evidence="2" type="ORF">GCM10011363_07970</name>
</gene>